<reference evidence="1" key="1">
    <citation type="submission" date="2022-08" db="EMBL/GenBank/DDBJ databases">
        <title>Genome Sequence of Lecanicillium fungicola.</title>
        <authorList>
            <person name="Buettner E."/>
        </authorList>
    </citation>
    <scope>NUCLEOTIDE SEQUENCE</scope>
    <source>
        <strain evidence="1">Babe33</strain>
    </source>
</reference>
<sequence length="466" mass="51526">MEGQSTPLLPTYVGHVSNTFDALILFEGCLSGELAHVPRRPHDRERTSLVQSGNVFIYEEHASGIKRWTDGIGWSPSRILGNFLIYRELDQPFTPGEKKRAIKRPKKSPQGITKSEHPPQINMGYLNSGFDASGSLKDQERALIGSLVDSYPFKPNGLVKKTISITYRGVPHHLVSYYSVHDVVSGLLKTPSEDPPLTHVVPRPELLGMHNLRQPFNDTENRIKNHRLAMASSYNAGHGQFSQHEADIIHRVSHHGDLQNVMNTTHQSHSSSPFPFPQHVNGAHSGFTSVIQDPHFHTAMHHQVPYTANPASNYALDPSRTDRFASAAVANQDFPRNMPSAASSRRESLYDVTVHQTGMGSISFGSNDVEDHSAANEAYLSQSTYYTSQAPTVSSTQHSTFPDSRGLKSESDSMQTGESIHQCYEGADTSANWGFPAIDGNPDQQYFTGQAPNQANAHWPNTLPRT</sequence>
<gene>
    <name evidence="1" type="ORF">NQ176_g117</name>
</gene>
<protein>
    <submittedName>
        <fullName evidence="1">Uncharacterized protein</fullName>
    </submittedName>
</protein>
<proteinExistence type="predicted"/>
<evidence type="ECO:0000313" key="1">
    <source>
        <dbReference type="EMBL" id="KAJ2984219.1"/>
    </source>
</evidence>
<dbReference type="EMBL" id="JANJQO010000004">
    <property type="protein sequence ID" value="KAJ2984219.1"/>
    <property type="molecule type" value="Genomic_DNA"/>
</dbReference>
<accession>A0ACC1P0M6</accession>
<keyword evidence="2" id="KW-1185">Reference proteome</keyword>
<dbReference type="Proteomes" id="UP001143910">
    <property type="component" value="Unassembled WGS sequence"/>
</dbReference>
<organism evidence="1 2">
    <name type="scientific">Zarea fungicola</name>
    <dbReference type="NCBI Taxonomy" id="93591"/>
    <lineage>
        <taxon>Eukaryota</taxon>
        <taxon>Fungi</taxon>
        <taxon>Dikarya</taxon>
        <taxon>Ascomycota</taxon>
        <taxon>Pezizomycotina</taxon>
        <taxon>Sordariomycetes</taxon>
        <taxon>Hypocreomycetidae</taxon>
        <taxon>Hypocreales</taxon>
        <taxon>Cordycipitaceae</taxon>
        <taxon>Zarea</taxon>
    </lineage>
</organism>
<evidence type="ECO:0000313" key="2">
    <source>
        <dbReference type="Proteomes" id="UP001143910"/>
    </source>
</evidence>
<comment type="caution">
    <text evidence="1">The sequence shown here is derived from an EMBL/GenBank/DDBJ whole genome shotgun (WGS) entry which is preliminary data.</text>
</comment>
<name>A0ACC1P0M6_9HYPO</name>